<dbReference type="GO" id="GO:0042254">
    <property type="term" value="P:ribosome biogenesis"/>
    <property type="evidence" value="ECO:0007669"/>
    <property type="project" value="UniProtKB-KW"/>
</dbReference>
<feature type="binding site" evidence="8">
    <location>
        <begin position="118"/>
        <end position="121"/>
    </location>
    <ligand>
        <name>GTP</name>
        <dbReference type="ChEBI" id="CHEBI:37565"/>
        <label>1</label>
    </ligand>
</feature>
<keyword evidence="13" id="KW-1185">Reference proteome</keyword>
<accession>Q6KHG1</accession>
<evidence type="ECO:0000256" key="3">
    <source>
        <dbReference type="ARBA" id="ARBA00022517"/>
    </source>
</evidence>
<dbReference type="KEGG" id="mmo:MMOB4830"/>
<evidence type="ECO:0000256" key="1">
    <source>
        <dbReference type="ARBA" id="ARBA00008279"/>
    </source>
</evidence>
<comment type="subunit">
    <text evidence="8">Associates with the 50S ribosomal subunit.</text>
</comment>
<dbReference type="CDD" id="cd01894">
    <property type="entry name" value="EngA1"/>
    <property type="match status" value="1"/>
</dbReference>
<dbReference type="OrthoDB" id="9805918at2"/>
<gene>
    <name evidence="8" type="primary">der</name>
    <name evidence="12" type="ordered locus">MMOB4830</name>
</gene>
<keyword evidence="3 8" id="KW-0690">Ribosome biogenesis</keyword>
<feature type="domain" description="EngA-type G" evidence="11">
    <location>
        <begin position="3"/>
        <end position="164"/>
    </location>
</feature>
<feature type="binding site" evidence="8">
    <location>
        <begin position="177"/>
        <end position="184"/>
    </location>
    <ligand>
        <name>GTP</name>
        <dbReference type="ChEBI" id="CHEBI:37565"/>
        <label>2</label>
    </ligand>
</feature>
<dbReference type="InterPro" id="IPR005225">
    <property type="entry name" value="Small_GTP-bd"/>
</dbReference>
<dbReference type="InterPro" id="IPR032859">
    <property type="entry name" value="KH_dom-like"/>
</dbReference>
<dbReference type="NCBIfam" id="TIGR00231">
    <property type="entry name" value="small_GTP"/>
    <property type="match status" value="2"/>
</dbReference>
<dbReference type="PROSITE" id="PS51712">
    <property type="entry name" value="G_ENGA"/>
    <property type="match status" value="2"/>
</dbReference>
<keyword evidence="6 8" id="KW-0342">GTP-binding</keyword>
<evidence type="ECO:0000259" key="11">
    <source>
        <dbReference type="PROSITE" id="PS51712"/>
    </source>
</evidence>
<evidence type="ECO:0000256" key="5">
    <source>
        <dbReference type="ARBA" id="ARBA00022741"/>
    </source>
</evidence>
<evidence type="ECO:0000313" key="13">
    <source>
        <dbReference type="Proteomes" id="UP000009072"/>
    </source>
</evidence>
<reference evidence="12 13" key="1">
    <citation type="journal article" date="2004" name="Genome Res.">
        <title>The complete genome and proteome of Mycoplasma mobile.</title>
        <authorList>
            <person name="Jaffe J.D."/>
            <person name="Stange-Thomann N."/>
            <person name="Smith C."/>
            <person name="DeCaprio D."/>
            <person name="Fisher S."/>
            <person name="Butler J."/>
            <person name="Calvo S."/>
            <person name="Elkins T."/>
            <person name="FitzGerald M.G."/>
            <person name="Hafez N."/>
            <person name="Kodira C.D."/>
            <person name="Major J."/>
            <person name="Wang S."/>
            <person name="Wilkinson J."/>
            <person name="Nicol R."/>
            <person name="Nusbaum C."/>
            <person name="Birren B."/>
            <person name="Berg H.C."/>
            <person name="Church G.M."/>
        </authorList>
    </citation>
    <scope>NUCLEOTIDE SEQUENCE [LARGE SCALE GENOMIC DNA]</scope>
    <source>
        <strain evidence="13">ATCC 43663 / 163K / NCTC 11711</strain>
    </source>
</reference>
<dbReference type="InterPro" id="IPR006073">
    <property type="entry name" value="GTP-bd"/>
</dbReference>
<keyword evidence="5 8" id="KW-0547">Nucleotide-binding</keyword>
<evidence type="ECO:0000256" key="2">
    <source>
        <dbReference type="ARBA" id="ARBA00020953"/>
    </source>
</evidence>
<evidence type="ECO:0000256" key="6">
    <source>
        <dbReference type="ARBA" id="ARBA00023134"/>
    </source>
</evidence>
<dbReference type="NCBIfam" id="TIGR03594">
    <property type="entry name" value="GTPase_EngA"/>
    <property type="match status" value="1"/>
</dbReference>
<comment type="function">
    <text evidence="8 10">GTPase that plays an essential role in the late steps of ribosome biogenesis.</text>
</comment>
<feature type="binding site" evidence="8">
    <location>
        <begin position="9"/>
        <end position="16"/>
    </location>
    <ligand>
        <name>GTP</name>
        <dbReference type="ChEBI" id="CHEBI:37565"/>
        <label>1</label>
    </ligand>
</feature>
<keyword evidence="4 10" id="KW-0677">Repeat</keyword>
<name>Q6KHG1_MYCM1</name>
<dbReference type="STRING" id="267748.MMOB4830"/>
<sequence>MSKLIAIVGKPNVGKSTIFNRIIGKRQAVVADIPGVTRDRLYEKATWDGKTFEVVDTGGIQIEDVPFQKQIKIQAMIAIEEADVIIFVVEGRSELSKDDYLIVDILRKSNKQIFFVANKLEDNHEFDHSLYKLGFDKIFKISALHGEGIGDLLEACTKTFPKDENIEDKDFKIAIIGKPNAGKSSLLNTILDEERSIVSPIPGTTHDPISESFYYKDEKLKIIDTAGIIKKSRMADDIDFYILNRAFKTIEESNLVLLILDASLGSTHFDATIAGTSFEQNKPIIIVVNKWDLIEKNEKTMEEFTKKIRAQFHFLFWAPIVFISALEGLRINTLLDKVLLVKANSERVLNNNVLNDILLQTQAIQPAPTHKGGKLQIKYIRQIKGNTPTFLFFVNNKRFLHFSYLRFIQNQLRQHFSFEGVPIVTLFRDKFD</sequence>
<dbReference type="InterPro" id="IPR015946">
    <property type="entry name" value="KH_dom-like_a/b"/>
</dbReference>
<dbReference type="InterPro" id="IPR016484">
    <property type="entry name" value="GTPase_Der"/>
</dbReference>
<dbReference type="Proteomes" id="UP000009072">
    <property type="component" value="Chromosome"/>
</dbReference>
<dbReference type="EMBL" id="AE017308">
    <property type="protein sequence ID" value="AAT27969.1"/>
    <property type="molecule type" value="Genomic_DNA"/>
</dbReference>
<feature type="binding site" evidence="8">
    <location>
        <begin position="224"/>
        <end position="228"/>
    </location>
    <ligand>
        <name>GTP</name>
        <dbReference type="ChEBI" id="CHEBI:37565"/>
        <label>2</label>
    </ligand>
</feature>
<dbReference type="Gene3D" id="3.40.50.300">
    <property type="entry name" value="P-loop containing nucleotide triphosphate hydrolases"/>
    <property type="match status" value="2"/>
</dbReference>
<dbReference type="InterPro" id="IPR027417">
    <property type="entry name" value="P-loop_NTPase"/>
</dbReference>
<evidence type="ECO:0000256" key="10">
    <source>
        <dbReference type="RuleBase" id="RU004481"/>
    </source>
</evidence>
<dbReference type="CDD" id="cd01895">
    <property type="entry name" value="EngA2"/>
    <property type="match status" value="1"/>
</dbReference>
<dbReference type="Gene3D" id="3.30.300.20">
    <property type="match status" value="1"/>
</dbReference>
<dbReference type="HAMAP" id="MF_00195">
    <property type="entry name" value="GTPase_Der"/>
    <property type="match status" value="1"/>
</dbReference>
<dbReference type="InterPro" id="IPR031166">
    <property type="entry name" value="G_ENGA"/>
</dbReference>
<dbReference type="SUPFAM" id="SSF52540">
    <property type="entry name" value="P-loop containing nucleoside triphosphate hydrolases"/>
    <property type="match status" value="2"/>
</dbReference>
<dbReference type="PIRSF" id="PIRSF006485">
    <property type="entry name" value="GTP-binding_EngA"/>
    <property type="match status" value="1"/>
</dbReference>
<dbReference type="FunFam" id="3.40.50.300:FF:000040">
    <property type="entry name" value="GTPase Der"/>
    <property type="match status" value="1"/>
</dbReference>
<evidence type="ECO:0000256" key="9">
    <source>
        <dbReference type="PROSITE-ProRule" id="PRU01049"/>
    </source>
</evidence>
<dbReference type="GO" id="GO:0005525">
    <property type="term" value="F:GTP binding"/>
    <property type="evidence" value="ECO:0007669"/>
    <property type="project" value="UniProtKB-UniRule"/>
</dbReference>
<feature type="binding site" evidence="8">
    <location>
        <begin position="289"/>
        <end position="292"/>
    </location>
    <ligand>
        <name>GTP</name>
        <dbReference type="ChEBI" id="CHEBI:37565"/>
        <label>2</label>
    </ligand>
</feature>
<dbReference type="PANTHER" id="PTHR43834:SF6">
    <property type="entry name" value="GTPASE DER"/>
    <property type="match status" value="1"/>
</dbReference>
<dbReference type="AlphaFoldDB" id="Q6KHG1"/>
<dbReference type="FunFam" id="3.40.50.300:FF:000057">
    <property type="entry name" value="GTPase Der"/>
    <property type="match status" value="1"/>
</dbReference>
<dbReference type="Pfam" id="PF01926">
    <property type="entry name" value="MMR_HSR1"/>
    <property type="match status" value="2"/>
</dbReference>
<proteinExistence type="inferred from homology"/>
<dbReference type="PRINTS" id="PR00326">
    <property type="entry name" value="GTP1OBG"/>
</dbReference>
<dbReference type="PANTHER" id="PTHR43834">
    <property type="entry name" value="GTPASE DER"/>
    <property type="match status" value="1"/>
</dbReference>
<dbReference type="RefSeq" id="WP_011265003.1">
    <property type="nucleotide sequence ID" value="NC_006908.1"/>
</dbReference>
<protein>
    <recommendedName>
        <fullName evidence="2 8">GTPase Der</fullName>
    </recommendedName>
    <alternativeName>
        <fullName evidence="7 8">GTP-binding protein EngA</fullName>
    </alternativeName>
</protein>
<evidence type="ECO:0000256" key="4">
    <source>
        <dbReference type="ARBA" id="ARBA00022737"/>
    </source>
</evidence>
<evidence type="ECO:0000256" key="7">
    <source>
        <dbReference type="ARBA" id="ARBA00032345"/>
    </source>
</evidence>
<dbReference type="GO" id="GO:0043022">
    <property type="term" value="F:ribosome binding"/>
    <property type="evidence" value="ECO:0007669"/>
    <property type="project" value="TreeGrafter"/>
</dbReference>
<evidence type="ECO:0000256" key="8">
    <source>
        <dbReference type="HAMAP-Rule" id="MF_00195"/>
    </source>
</evidence>
<feature type="domain" description="EngA-type G" evidence="11">
    <location>
        <begin position="171"/>
        <end position="346"/>
    </location>
</feature>
<organism evidence="12 13">
    <name type="scientific">Mycoplasma mobile (strain ATCC 43663 / 163K / NCTC 11711)</name>
    <name type="common">Mesomycoplasma mobile</name>
    <dbReference type="NCBI Taxonomy" id="267748"/>
    <lineage>
        <taxon>Bacteria</taxon>
        <taxon>Bacillati</taxon>
        <taxon>Mycoplasmatota</taxon>
        <taxon>Mycoplasmoidales</taxon>
        <taxon>Metamycoplasmataceae</taxon>
        <taxon>Mesomycoplasma</taxon>
    </lineage>
</organism>
<comment type="similarity">
    <text evidence="1 8 9 10">Belongs to the TRAFAC class TrmE-Era-EngA-EngB-Septin-like GTPase superfamily. EngA (Der) GTPase family.</text>
</comment>
<dbReference type="HOGENOM" id="CLU_016077_6_2_14"/>
<feature type="binding site" evidence="8">
    <location>
        <begin position="56"/>
        <end position="60"/>
    </location>
    <ligand>
        <name>GTP</name>
        <dbReference type="ChEBI" id="CHEBI:37565"/>
        <label>1</label>
    </ligand>
</feature>
<dbReference type="Pfam" id="PF14714">
    <property type="entry name" value="KH_dom-like"/>
    <property type="match status" value="1"/>
</dbReference>
<evidence type="ECO:0000313" key="12">
    <source>
        <dbReference type="EMBL" id="AAT27969.1"/>
    </source>
</evidence>
<dbReference type="eggNOG" id="COG1160">
    <property type="taxonomic scope" value="Bacteria"/>
</dbReference>